<evidence type="ECO:0000313" key="1">
    <source>
        <dbReference type="Ensembl" id="ENSHCOP00000013520.1"/>
    </source>
</evidence>
<organism evidence="1 2">
    <name type="scientific">Hippocampus comes</name>
    <name type="common">Tiger tail seahorse</name>
    <dbReference type="NCBI Taxonomy" id="109280"/>
    <lineage>
        <taxon>Eukaryota</taxon>
        <taxon>Metazoa</taxon>
        <taxon>Chordata</taxon>
        <taxon>Craniata</taxon>
        <taxon>Vertebrata</taxon>
        <taxon>Euteleostomi</taxon>
        <taxon>Actinopterygii</taxon>
        <taxon>Neopterygii</taxon>
        <taxon>Teleostei</taxon>
        <taxon>Neoteleostei</taxon>
        <taxon>Acanthomorphata</taxon>
        <taxon>Syngnathiaria</taxon>
        <taxon>Syngnathiformes</taxon>
        <taxon>Syngnathoidei</taxon>
        <taxon>Syngnathidae</taxon>
        <taxon>Hippocampus</taxon>
    </lineage>
</organism>
<dbReference type="AlphaFoldDB" id="A0A3Q3DJ31"/>
<dbReference type="Ensembl" id="ENSHCOT00000020876.1">
    <property type="protein sequence ID" value="ENSHCOP00000013520.1"/>
    <property type="gene ID" value="ENSHCOG00000016693.1"/>
</dbReference>
<dbReference type="Proteomes" id="UP000264820">
    <property type="component" value="Unplaced"/>
</dbReference>
<reference evidence="1" key="1">
    <citation type="submission" date="2025-08" db="UniProtKB">
        <authorList>
            <consortium name="Ensembl"/>
        </authorList>
    </citation>
    <scope>IDENTIFICATION</scope>
</reference>
<protein>
    <submittedName>
        <fullName evidence="1">Uncharacterized protein</fullName>
    </submittedName>
</protein>
<keyword evidence="2" id="KW-1185">Reference proteome</keyword>
<reference evidence="1" key="2">
    <citation type="submission" date="2025-09" db="UniProtKB">
        <authorList>
            <consortium name="Ensembl"/>
        </authorList>
    </citation>
    <scope>IDENTIFICATION</scope>
</reference>
<name>A0A3Q3DJ31_HIPCM</name>
<sequence>MLCEVQYSQTCLFVGAKGSSCSCLFACTLTLSSCVALPRSLCAHLARFPSVTPLKMDGCVSVTSSISFPNPPTGDGEITLSLGGLKVIICGGI</sequence>
<accession>A0A3Q3DJ31</accession>
<evidence type="ECO:0000313" key="2">
    <source>
        <dbReference type="Proteomes" id="UP000264820"/>
    </source>
</evidence>
<proteinExistence type="predicted"/>